<dbReference type="AlphaFoldDB" id="A0A9P0ZNY3"/>
<proteinExistence type="predicted"/>
<dbReference type="EMBL" id="CAMAPE010000050">
    <property type="protein sequence ID" value="CAH9107090.1"/>
    <property type="molecule type" value="Genomic_DNA"/>
</dbReference>
<accession>A0A9P0ZNY3</accession>
<evidence type="ECO:0000313" key="1">
    <source>
        <dbReference type="EMBL" id="CAH9107090.1"/>
    </source>
</evidence>
<protein>
    <submittedName>
        <fullName evidence="1">Uncharacterized protein</fullName>
    </submittedName>
</protein>
<gene>
    <name evidence="1" type="ORF">CEURO_LOCUS17612</name>
</gene>
<dbReference type="Proteomes" id="UP001152484">
    <property type="component" value="Unassembled WGS sequence"/>
</dbReference>
<comment type="caution">
    <text evidence="1">The sequence shown here is derived from an EMBL/GenBank/DDBJ whole genome shotgun (WGS) entry which is preliminary data.</text>
</comment>
<organism evidence="1 2">
    <name type="scientific">Cuscuta europaea</name>
    <name type="common">European dodder</name>
    <dbReference type="NCBI Taxonomy" id="41803"/>
    <lineage>
        <taxon>Eukaryota</taxon>
        <taxon>Viridiplantae</taxon>
        <taxon>Streptophyta</taxon>
        <taxon>Embryophyta</taxon>
        <taxon>Tracheophyta</taxon>
        <taxon>Spermatophyta</taxon>
        <taxon>Magnoliopsida</taxon>
        <taxon>eudicotyledons</taxon>
        <taxon>Gunneridae</taxon>
        <taxon>Pentapetalae</taxon>
        <taxon>asterids</taxon>
        <taxon>lamiids</taxon>
        <taxon>Solanales</taxon>
        <taxon>Convolvulaceae</taxon>
        <taxon>Cuscuteae</taxon>
        <taxon>Cuscuta</taxon>
        <taxon>Cuscuta subgen. Cuscuta</taxon>
    </lineage>
</organism>
<keyword evidence="2" id="KW-1185">Reference proteome</keyword>
<name>A0A9P0ZNY3_CUSEU</name>
<reference evidence="1" key="1">
    <citation type="submission" date="2022-07" db="EMBL/GenBank/DDBJ databases">
        <authorList>
            <person name="Macas J."/>
            <person name="Novak P."/>
            <person name="Neumann P."/>
        </authorList>
    </citation>
    <scope>NUCLEOTIDE SEQUENCE</scope>
</reference>
<sequence>MATSYKHPGSSQPRAVVVLAKEQFSWPSKNPYLIRDEPVASRVIILPASIPGLARKYRSGFRNPLVNIWPHLSFQPLVLSGCSLLVSRITAVTRGAHRCVPEKYPHSTVVLL</sequence>
<evidence type="ECO:0000313" key="2">
    <source>
        <dbReference type="Proteomes" id="UP001152484"/>
    </source>
</evidence>